<evidence type="ECO:0000256" key="1">
    <source>
        <dbReference type="ARBA" id="ARBA00010531"/>
    </source>
</evidence>
<evidence type="ECO:0000256" key="3">
    <source>
        <dbReference type="ARBA" id="ARBA00023274"/>
    </source>
</evidence>
<accession>A0A1Y2BPG9</accession>
<dbReference type="Pfam" id="PF00687">
    <property type="entry name" value="Ribosomal_L1"/>
    <property type="match status" value="1"/>
</dbReference>
<gene>
    <name evidence="5" type="ORF">BCR33DRAFT_770133</name>
</gene>
<dbReference type="Proteomes" id="UP000193642">
    <property type="component" value="Unassembled WGS sequence"/>
</dbReference>
<reference evidence="5 6" key="1">
    <citation type="submission" date="2016-07" db="EMBL/GenBank/DDBJ databases">
        <title>Pervasive Adenine N6-methylation of Active Genes in Fungi.</title>
        <authorList>
            <consortium name="DOE Joint Genome Institute"/>
            <person name="Mondo S.J."/>
            <person name="Dannebaum R.O."/>
            <person name="Kuo R.C."/>
            <person name="Labutti K."/>
            <person name="Haridas S."/>
            <person name="Kuo A."/>
            <person name="Salamov A."/>
            <person name="Ahrendt S.R."/>
            <person name="Lipzen A."/>
            <person name="Sullivan W."/>
            <person name="Andreopoulos W.B."/>
            <person name="Clum A."/>
            <person name="Lindquist E."/>
            <person name="Daum C."/>
            <person name="Ramamoorthy G.K."/>
            <person name="Gryganskyi A."/>
            <person name="Culley D."/>
            <person name="Magnuson J.K."/>
            <person name="James T.Y."/>
            <person name="O'Malley M.A."/>
            <person name="Stajich J.E."/>
            <person name="Spatafora J.W."/>
            <person name="Visel A."/>
            <person name="Grigoriev I.V."/>
        </authorList>
    </citation>
    <scope>NUCLEOTIDE SEQUENCE [LARGE SCALE GENOMIC DNA]</scope>
    <source>
        <strain evidence="5 6">JEL800</strain>
    </source>
</reference>
<keyword evidence="6" id="KW-1185">Reference proteome</keyword>
<evidence type="ECO:0000256" key="4">
    <source>
        <dbReference type="RuleBase" id="RU000659"/>
    </source>
</evidence>
<dbReference type="OrthoDB" id="1747252at2759"/>
<protein>
    <recommendedName>
        <fullName evidence="4">Ribosomal protein</fullName>
    </recommendedName>
</protein>
<dbReference type="PANTHER" id="PTHR36427:SF3">
    <property type="entry name" value="LARGE RIBOSOMAL SUBUNIT PROTEIN UL1M"/>
    <property type="match status" value="1"/>
</dbReference>
<dbReference type="FunFam" id="3.40.50.790:FF:000001">
    <property type="entry name" value="50S ribosomal protein L1"/>
    <property type="match status" value="1"/>
</dbReference>
<dbReference type="InterPro" id="IPR023674">
    <property type="entry name" value="Ribosomal_uL1-like"/>
</dbReference>
<sequence>MIASRFLVRAPVSSLAPKQTPFLWSSVRAYDRKLYNKQKKALRDVENQTNVTLSDAMAALRMYSMSENKTLSIHILCPKPEEGSKPIRGDVSLPHVVDTASLADGAGLSEKLLVFATGKHAEEATRLGAQIVGGEELLEKIEKGELVFDRCLATKEMFPIVLKIAKFLGPKGLMPSPGRGTVSDDIAGMINSIKSVTKFSADSQGIVTMDICQTQWSDQQIHENIHALLKSVLVNKPPKVEATKYIEAMVLSGPLLPGLKLPMRPFNDILS</sequence>
<keyword evidence="2 4" id="KW-0689">Ribosomal protein</keyword>
<proteinExistence type="inferred from homology"/>
<dbReference type="Gene3D" id="3.40.50.790">
    <property type="match status" value="1"/>
</dbReference>
<dbReference type="GO" id="GO:0005762">
    <property type="term" value="C:mitochondrial large ribosomal subunit"/>
    <property type="evidence" value="ECO:0007669"/>
    <property type="project" value="TreeGrafter"/>
</dbReference>
<organism evidence="5 6">
    <name type="scientific">Rhizoclosmatium globosum</name>
    <dbReference type="NCBI Taxonomy" id="329046"/>
    <lineage>
        <taxon>Eukaryota</taxon>
        <taxon>Fungi</taxon>
        <taxon>Fungi incertae sedis</taxon>
        <taxon>Chytridiomycota</taxon>
        <taxon>Chytridiomycota incertae sedis</taxon>
        <taxon>Chytridiomycetes</taxon>
        <taxon>Chytridiales</taxon>
        <taxon>Chytriomycetaceae</taxon>
        <taxon>Rhizoclosmatium</taxon>
    </lineage>
</organism>
<dbReference type="InterPro" id="IPR016095">
    <property type="entry name" value="Ribosomal_uL1_3-a/b-sand"/>
</dbReference>
<evidence type="ECO:0000313" key="6">
    <source>
        <dbReference type="Proteomes" id="UP000193642"/>
    </source>
</evidence>
<dbReference type="AlphaFoldDB" id="A0A1Y2BPG9"/>
<dbReference type="PANTHER" id="PTHR36427">
    <property type="entry name" value="54S RIBOSOMAL PROTEIN L1, MITOCHONDRIAL"/>
    <property type="match status" value="1"/>
</dbReference>
<keyword evidence="3 4" id="KW-0687">Ribonucleoprotein</keyword>
<dbReference type="InterPro" id="IPR028364">
    <property type="entry name" value="Ribosomal_uL1/biogenesis"/>
</dbReference>
<dbReference type="EMBL" id="MCGO01000054">
    <property type="protein sequence ID" value="ORY36642.1"/>
    <property type="molecule type" value="Genomic_DNA"/>
</dbReference>
<comment type="similarity">
    <text evidence="1 4">Belongs to the universal ribosomal protein uL1 family.</text>
</comment>
<dbReference type="PROSITE" id="PS01199">
    <property type="entry name" value="RIBOSOMAL_L1"/>
    <property type="match status" value="1"/>
</dbReference>
<dbReference type="Gene3D" id="3.30.190.20">
    <property type="match status" value="1"/>
</dbReference>
<name>A0A1Y2BPG9_9FUNG</name>
<dbReference type="SUPFAM" id="SSF56808">
    <property type="entry name" value="Ribosomal protein L1"/>
    <property type="match status" value="1"/>
</dbReference>
<dbReference type="CDD" id="cd00403">
    <property type="entry name" value="Ribosomal_L1"/>
    <property type="match status" value="1"/>
</dbReference>
<dbReference type="GO" id="GO:0003735">
    <property type="term" value="F:structural constituent of ribosome"/>
    <property type="evidence" value="ECO:0007669"/>
    <property type="project" value="TreeGrafter"/>
</dbReference>
<dbReference type="InterPro" id="IPR023673">
    <property type="entry name" value="Ribosomal_uL1_CS"/>
</dbReference>
<dbReference type="STRING" id="329046.A0A1Y2BPG9"/>
<evidence type="ECO:0000313" key="5">
    <source>
        <dbReference type="EMBL" id="ORY36642.1"/>
    </source>
</evidence>
<evidence type="ECO:0000256" key="2">
    <source>
        <dbReference type="ARBA" id="ARBA00022980"/>
    </source>
</evidence>
<comment type="caution">
    <text evidence="5">The sequence shown here is derived from an EMBL/GenBank/DDBJ whole genome shotgun (WGS) entry which is preliminary data.</text>
</comment>